<sequence>MIPEVKKQSFRLAAVLYADNNYEVTPKTIHKKIVESALLNSGKKELSVHGIIDYIQENYSIDFDEDEITSVVKGEKEDVFLTNQRNGDLFVCLAEKRKLVLQAKLSERNIDFFIEQFVKENQDLSAGANVKELVYSFLYELLNTNITSFRKLLDRDKEVDDLINVESNTYTATERAVINAFLSWENNDKNKAVFDIASYALEYCMLTNNSNGAAVHLSSLRNKVFYLDTNVVFRALGINGQDREKRTRTFLRKFVDAGEKLVISKFTEQEFRDSVKFYVNKLRRYPVRNLNPDVLNEKYFRSLRSFFDYYHQWRIGKVNDSHDLFEAYVLSHYDSFKREFSIDVDYKIPFDPSDEKIAKAISDIANDISSFKTAEGVNHGYDSSYTDACNVHLVNVRRDGNNINLFDSKYYFISTDQMLRRWDYYRTSVTPIVLLPSQWLSIVLRYVARSNDDFRSFVSFLNLPNPERTIDSEKLHIVLAGISEMTSNYMQQKLLVNTLVQNKFEGILDNGADSDEILERTKSYAKSALEKELEDITVKQAELLGQIAIQKEDADGRISDLSKEATSKDKRLREKEQENQKLRERLKRKTLEDQFNRWQSTAYWYLAFGIIIMLFTLLQFTLTDWEYNLPAKLVTWIDGLESETKQNTLRALIYAPLALVLVAGNMFYTRLWDIDSKETKRKELEKAYDE</sequence>
<reference evidence="3 4" key="1">
    <citation type="submission" date="2021-07" db="EMBL/GenBank/DDBJ databases">
        <authorList>
            <person name="Kim M.K."/>
        </authorList>
    </citation>
    <scope>NUCLEOTIDE SEQUENCE [LARGE SCALE GENOMIC DNA]</scope>
    <source>
        <strain evidence="3 4">HLY7-15</strain>
    </source>
</reference>
<name>A0ABS6XG15_9BACT</name>
<feature type="coiled-coil region" evidence="1">
    <location>
        <begin position="526"/>
        <end position="594"/>
    </location>
</feature>
<keyword evidence="1" id="KW-0175">Coiled coil</keyword>
<evidence type="ECO:0000313" key="3">
    <source>
        <dbReference type="EMBL" id="MBW3366923.1"/>
    </source>
</evidence>
<proteinExistence type="predicted"/>
<keyword evidence="2" id="KW-1133">Transmembrane helix</keyword>
<dbReference type="Proteomes" id="UP000774935">
    <property type="component" value="Unassembled WGS sequence"/>
</dbReference>
<protein>
    <submittedName>
        <fullName evidence="3">Uncharacterized protein</fullName>
    </submittedName>
</protein>
<organism evidence="3 4">
    <name type="scientific">Pontibacter populi</name>
    <dbReference type="NCBI Taxonomy" id="890055"/>
    <lineage>
        <taxon>Bacteria</taxon>
        <taxon>Pseudomonadati</taxon>
        <taxon>Bacteroidota</taxon>
        <taxon>Cytophagia</taxon>
        <taxon>Cytophagales</taxon>
        <taxon>Hymenobacteraceae</taxon>
        <taxon>Pontibacter</taxon>
    </lineage>
</organism>
<feature type="transmembrane region" description="Helical" evidence="2">
    <location>
        <begin position="602"/>
        <end position="622"/>
    </location>
</feature>
<dbReference type="RefSeq" id="WP_199111669.1">
    <property type="nucleotide sequence ID" value="NZ_JAHWXQ010000008.1"/>
</dbReference>
<evidence type="ECO:0000256" key="1">
    <source>
        <dbReference type="SAM" id="Coils"/>
    </source>
</evidence>
<evidence type="ECO:0000313" key="4">
    <source>
        <dbReference type="Proteomes" id="UP000774935"/>
    </source>
</evidence>
<dbReference type="EMBL" id="JAHWXQ010000008">
    <property type="protein sequence ID" value="MBW3366923.1"/>
    <property type="molecule type" value="Genomic_DNA"/>
</dbReference>
<keyword evidence="2" id="KW-0472">Membrane</keyword>
<gene>
    <name evidence="3" type="ORF">KYK27_17825</name>
</gene>
<feature type="transmembrane region" description="Helical" evidence="2">
    <location>
        <begin position="651"/>
        <end position="672"/>
    </location>
</feature>
<comment type="caution">
    <text evidence="3">The sequence shown here is derived from an EMBL/GenBank/DDBJ whole genome shotgun (WGS) entry which is preliminary data.</text>
</comment>
<accession>A0ABS6XG15</accession>
<keyword evidence="2" id="KW-0812">Transmembrane</keyword>
<evidence type="ECO:0000256" key="2">
    <source>
        <dbReference type="SAM" id="Phobius"/>
    </source>
</evidence>
<keyword evidence="4" id="KW-1185">Reference proteome</keyword>